<keyword evidence="2" id="KW-0378">Hydrolase</keyword>
<dbReference type="AlphaFoldDB" id="U2Q0R1"/>
<evidence type="ECO:0000256" key="2">
    <source>
        <dbReference type="ARBA" id="ARBA00022801"/>
    </source>
</evidence>
<protein>
    <submittedName>
        <fullName evidence="5">Sortase family protein</fullName>
    </submittedName>
</protein>
<dbReference type="RefSeq" id="WP_021752939.1">
    <property type="nucleotide sequence ID" value="NZ_KI271831.1"/>
</dbReference>
<sequence>MSKKTKNRILNVIIALLLLTSAVLIFKNQIREYLTGNVNDKIITAYKNGKGEVDIPWWQKLFTDNQSKIKLTDSMLGILKIDDVKIEEPIFQGVTEINLINGVATAQEPSTLDAQNVVIAGHSVQGVGIRFNNLSKIKMGAKIQIISKDKLRTYEVSKLYDVAPTQVEILDQHNDQPKKLTMFTCDNFNPKTGEWDSRFVVEAKLIGEESA</sequence>
<feature type="active site" description="Acyl-thioester intermediate" evidence="4">
    <location>
        <position position="185"/>
    </location>
</feature>
<dbReference type="NCBIfam" id="TIGR01076">
    <property type="entry name" value="sortase_fam"/>
    <property type="match status" value="1"/>
</dbReference>
<reference evidence="5 6" key="1">
    <citation type="submission" date="2013-08" db="EMBL/GenBank/DDBJ databases">
        <authorList>
            <person name="Weinstock G."/>
            <person name="Sodergren E."/>
            <person name="Wylie T."/>
            <person name="Fulton L."/>
            <person name="Fulton R."/>
            <person name="Fronick C."/>
            <person name="O'Laughlin M."/>
            <person name="Godfrey J."/>
            <person name="Miner T."/>
            <person name="Herter B."/>
            <person name="Appelbaum E."/>
            <person name="Cordes M."/>
            <person name="Lek S."/>
            <person name="Wollam A."/>
            <person name="Pepin K.H."/>
            <person name="Palsikar V.B."/>
            <person name="Mitreva M."/>
            <person name="Wilson R.K."/>
        </authorList>
    </citation>
    <scope>NUCLEOTIDE SEQUENCE [LARGE SCALE GENOMIC DNA]</scope>
    <source>
        <strain evidence="5 6">ATCC 700627</strain>
    </source>
</reference>
<accession>U2Q0R1</accession>
<keyword evidence="1" id="KW-0645">Protease</keyword>
<dbReference type="Gene3D" id="2.40.260.10">
    <property type="entry name" value="Sortase"/>
    <property type="match status" value="1"/>
</dbReference>
<dbReference type="SUPFAM" id="SSF63817">
    <property type="entry name" value="Sortase"/>
    <property type="match status" value="1"/>
</dbReference>
<dbReference type="PATRIC" id="fig|1321820.3.peg.1353"/>
<keyword evidence="6" id="KW-1185">Reference proteome</keyword>
<organism evidence="5 6">
    <name type="scientific">Gemella bergeri ATCC 700627</name>
    <dbReference type="NCBI Taxonomy" id="1321820"/>
    <lineage>
        <taxon>Bacteria</taxon>
        <taxon>Bacillati</taxon>
        <taxon>Bacillota</taxon>
        <taxon>Bacilli</taxon>
        <taxon>Bacillales</taxon>
        <taxon>Gemellaceae</taxon>
        <taxon>Gemella</taxon>
    </lineage>
</organism>
<evidence type="ECO:0000256" key="1">
    <source>
        <dbReference type="ARBA" id="ARBA00022670"/>
    </source>
</evidence>
<keyword evidence="3" id="KW-0788">Thiol protease</keyword>
<dbReference type="GO" id="GO:0006508">
    <property type="term" value="P:proteolysis"/>
    <property type="evidence" value="ECO:0007669"/>
    <property type="project" value="UniProtKB-KW"/>
</dbReference>
<dbReference type="Pfam" id="PF04203">
    <property type="entry name" value="Sortase"/>
    <property type="match status" value="1"/>
</dbReference>
<evidence type="ECO:0000256" key="3">
    <source>
        <dbReference type="ARBA" id="ARBA00022807"/>
    </source>
</evidence>
<evidence type="ECO:0000256" key="4">
    <source>
        <dbReference type="PIRSR" id="PIRSR605754-1"/>
    </source>
</evidence>
<evidence type="ECO:0000313" key="6">
    <source>
        <dbReference type="Proteomes" id="UP000016637"/>
    </source>
</evidence>
<name>U2Q0R1_9BACL</name>
<dbReference type="GO" id="GO:0008234">
    <property type="term" value="F:cysteine-type peptidase activity"/>
    <property type="evidence" value="ECO:0007669"/>
    <property type="project" value="UniProtKB-KW"/>
</dbReference>
<dbReference type="InterPro" id="IPR005754">
    <property type="entry name" value="Sortase"/>
</dbReference>
<dbReference type="EMBL" id="AWVP01000095">
    <property type="protein sequence ID" value="ERK56350.1"/>
    <property type="molecule type" value="Genomic_DNA"/>
</dbReference>
<dbReference type="InterPro" id="IPR023365">
    <property type="entry name" value="Sortase_dom-sf"/>
</dbReference>
<gene>
    <name evidence="5" type="ORF">HMPREF1983_01402</name>
</gene>
<dbReference type="InterPro" id="IPR042007">
    <property type="entry name" value="Sortase_A"/>
</dbReference>
<dbReference type="eggNOG" id="COG3764">
    <property type="taxonomic scope" value="Bacteria"/>
</dbReference>
<feature type="active site" description="Proton donor/acceptor" evidence="4">
    <location>
        <position position="122"/>
    </location>
</feature>
<proteinExistence type="predicted"/>
<dbReference type="Proteomes" id="UP000016637">
    <property type="component" value="Unassembled WGS sequence"/>
</dbReference>
<comment type="caution">
    <text evidence="5">The sequence shown here is derived from an EMBL/GenBank/DDBJ whole genome shotgun (WGS) entry which is preliminary data.</text>
</comment>
<dbReference type="CDD" id="cd06165">
    <property type="entry name" value="Sortase_A"/>
    <property type="match status" value="1"/>
</dbReference>
<dbReference type="HOGENOM" id="CLU_1405331_0_0_9"/>
<evidence type="ECO:0000313" key="5">
    <source>
        <dbReference type="EMBL" id="ERK56350.1"/>
    </source>
</evidence>